<dbReference type="PATRIC" id="fig|345309.4.peg.2114"/>
<dbReference type="RefSeq" id="WP_045830177.1">
    <property type="nucleotide sequence ID" value="NZ_JZRB01000029.1"/>
</dbReference>
<dbReference type="OrthoDB" id="6770354at2"/>
<sequence>MGLLDLFKRKLTHDDFAAMVIRRAREKGNPRKADYDAPGFCIAFELADGRPFTMNLHNAYRDTLAVAPGKRNAVIDTYLASLLEAPREESPEETIASLMPTIRDTAMFAWGALQGRLAGFPAGDNDTCLREFVGDLSVALVVDSEHATRSANRATLEKCGLGLDAAFAQALANLRERTDDAGMQRHGNVWTSSWHDVFDASRLLLTDMIHRLPVRGAPVAAIPTRNHLFVTGSLDDEGIAAMASVAADVLENDTRPLSEQLLVLRDGTWYPYEGALPSATAARLTMARYKRLDGIHADQKALLEKIHEKEGEDVFVASFRAVQDTTTGEISSSGQWTRGVATLLPHADYLRLWCKERHEMMDVPWAAAAELIPALTTPEPALSPRRYRVSVFPDDATYAALKARAAVVREIQPG</sequence>
<dbReference type="Proteomes" id="UP000033651">
    <property type="component" value="Unassembled WGS sequence"/>
</dbReference>
<dbReference type="EMBL" id="JZRB01000029">
    <property type="protein sequence ID" value="KJV31316.1"/>
    <property type="molecule type" value="Genomic_DNA"/>
</dbReference>
<reference evidence="1 2" key="1">
    <citation type="submission" date="2015-03" db="EMBL/GenBank/DDBJ databases">
        <title>Draft genome sequence of Luteibacter yeojuensis strain SU11.</title>
        <authorList>
            <person name="Sulaiman J."/>
            <person name="Priya K."/>
            <person name="Chan K.-G."/>
        </authorList>
    </citation>
    <scope>NUCLEOTIDE SEQUENCE [LARGE SCALE GENOMIC DNA]</scope>
    <source>
        <strain evidence="1 2">SU11</strain>
    </source>
</reference>
<evidence type="ECO:0000313" key="2">
    <source>
        <dbReference type="Proteomes" id="UP000033651"/>
    </source>
</evidence>
<keyword evidence="2" id="KW-1185">Reference proteome</keyword>
<organism evidence="1 2">
    <name type="scientific">Luteibacter yeojuensis</name>
    <dbReference type="NCBI Taxonomy" id="345309"/>
    <lineage>
        <taxon>Bacteria</taxon>
        <taxon>Pseudomonadati</taxon>
        <taxon>Pseudomonadota</taxon>
        <taxon>Gammaproteobacteria</taxon>
        <taxon>Lysobacterales</taxon>
        <taxon>Rhodanobacteraceae</taxon>
        <taxon>Luteibacter</taxon>
    </lineage>
</organism>
<comment type="caution">
    <text evidence="1">The sequence shown here is derived from an EMBL/GenBank/DDBJ whole genome shotgun (WGS) entry which is preliminary data.</text>
</comment>
<evidence type="ECO:0008006" key="3">
    <source>
        <dbReference type="Google" id="ProtNLM"/>
    </source>
</evidence>
<protein>
    <recommendedName>
        <fullName evidence="3">DUF1444 family protein</fullName>
    </recommendedName>
</protein>
<name>A0A0F3KJH8_9GAMM</name>
<dbReference type="AlphaFoldDB" id="A0A0F3KJH8"/>
<proteinExistence type="predicted"/>
<evidence type="ECO:0000313" key="1">
    <source>
        <dbReference type="EMBL" id="KJV31316.1"/>
    </source>
</evidence>
<accession>A0A0F3KJH8</accession>
<gene>
    <name evidence="1" type="ORF">VI08_13815</name>
</gene>